<dbReference type="Pfam" id="PF01551">
    <property type="entry name" value="Peptidase_M23"/>
    <property type="match status" value="1"/>
</dbReference>
<dbReference type="Proteomes" id="UP000006377">
    <property type="component" value="Chromosome"/>
</dbReference>
<dbReference type="EMBL" id="CP000774">
    <property type="protein sequence ID" value="ABS63088.1"/>
    <property type="molecule type" value="Genomic_DNA"/>
</dbReference>
<evidence type="ECO:0000256" key="1">
    <source>
        <dbReference type="SAM" id="MobiDB-lite"/>
    </source>
</evidence>
<feature type="compositionally biased region" description="Basic and acidic residues" evidence="1">
    <location>
        <begin position="120"/>
        <end position="135"/>
    </location>
</feature>
<evidence type="ECO:0000313" key="4">
    <source>
        <dbReference type="Proteomes" id="UP000006377"/>
    </source>
</evidence>
<feature type="region of interest" description="Disordered" evidence="1">
    <location>
        <begin position="113"/>
        <end position="145"/>
    </location>
</feature>
<protein>
    <recommendedName>
        <fullName evidence="2">M23ase beta-sheet core domain-containing protein</fullName>
    </recommendedName>
</protein>
<evidence type="ECO:0000313" key="3">
    <source>
        <dbReference type="EMBL" id="ABS63088.1"/>
    </source>
</evidence>
<reference evidence="3 4" key="1">
    <citation type="journal article" date="2011" name="Stand. Genomic Sci.">
        <title>Complete genome sequence of Parvibaculum lavamentivorans type strain (DS-1(T)).</title>
        <authorList>
            <person name="Schleheck D."/>
            <person name="Weiss M."/>
            <person name="Pitluck S."/>
            <person name="Bruce D."/>
            <person name="Land M.L."/>
            <person name="Han S."/>
            <person name="Saunders E."/>
            <person name="Tapia R."/>
            <person name="Detter C."/>
            <person name="Brettin T."/>
            <person name="Han J."/>
            <person name="Woyke T."/>
            <person name="Goodwin L."/>
            <person name="Pennacchio L."/>
            <person name="Nolan M."/>
            <person name="Cook A.M."/>
            <person name="Kjelleberg S."/>
            <person name="Thomas T."/>
        </authorList>
    </citation>
    <scope>NUCLEOTIDE SEQUENCE [LARGE SCALE GENOMIC DNA]</scope>
    <source>
        <strain evidence="4">DS-1 / DSM 13023 / NCIMB 13966</strain>
    </source>
</reference>
<dbReference type="InterPro" id="IPR011055">
    <property type="entry name" value="Dup_hybrid_motif"/>
</dbReference>
<feature type="domain" description="M23ase beta-sheet core" evidence="2">
    <location>
        <begin position="214"/>
        <end position="280"/>
    </location>
</feature>
<keyword evidence="4" id="KW-1185">Reference proteome</keyword>
<dbReference type="AlphaFoldDB" id="A7HT55"/>
<dbReference type="eggNOG" id="COG4942">
    <property type="taxonomic scope" value="Bacteria"/>
</dbReference>
<dbReference type="STRING" id="402881.Plav_1468"/>
<name>A7HT55_PARL1</name>
<organism evidence="3 4">
    <name type="scientific">Parvibaculum lavamentivorans (strain DS-1 / DSM 13023 / NCIMB 13966)</name>
    <dbReference type="NCBI Taxonomy" id="402881"/>
    <lineage>
        <taxon>Bacteria</taxon>
        <taxon>Pseudomonadati</taxon>
        <taxon>Pseudomonadota</taxon>
        <taxon>Alphaproteobacteria</taxon>
        <taxon>Hyphomicrobiales</taxon>
        <taxon>Parvibaculaceae</taxon>
        <taxon>Parvibaculum</taxon>
    </lineage>
</organism>
<accession>A7HT55</accession>
<evidence type="ECO:0000259" key="2">
    <source>
        <dbReference type="Pfam" id="PF01551"/>
    </source>
</evidence>
<proteinExistence type="predicted"/>
<sequence>MTRETQSEAARLHPEDVRPMRRIAPILATMLAAFIAIDDDARNMTAKLLRGSYALAAGEEAPLPLPRPPFLAVADLHECLRGESPSISGNAFADYCADLASFIEPQTLSAEALAATGAAETREEKKGPRGKKNDSGDEQEEEVMTGEAAPAELLLAAAPASKPVADLQTEPRCMIDASGAASTRIDGVWVKSLPKYVGGSRDTAAGGEASRVVSVPSGCEVGSPSDATVLYAGSFKGYLGVVILQTGDKGRITVAGLGGIAVARGDTIKRGAVLGSTSSAAAPALAGASEAGEATLLYVGDIEDVGEVAAASSAS</sequence>
<dbReference type="SUPFAM" id="SSF51261">
    <property type="entry name" value="Duplicated hybrid motif"/>
    <property type="match status" value="1"/>
</dbReference>
<gene>
    <name evidence="3" type="ordered locus">Plav_1468</name>
</gene>
<dbReference type="CDD" id="cd12797">
    <property type="entry name" value="M23_peptidase"/>
    <property type="match status" value="1"/>
</dbReference>
<dbReference type="Gene3D" id="2.70.70.10">
    <property type="entry name" value="Glucose Permease (Domain IIA)"/>
    <property type="match status" value="1"/>
</dbReference>
<dbReference type="InterPro" id="IPR016047">
    <property type="entry name" value="M23ase_b-sheet_dom"/>
</dbReference>
<dbReference type="HOGENOM" id="CLU_882347_0_0_5"/>
<dbReference type="KEGG" id="pla:Plav_1468"/>
<dbReference type="OrthoDB" id="9809144at2"/>